<dbReference type="PANTHER" id="PTHR35504">
    <property type="entry name" value="PROTEIN EMBRYONIC FLOWER 1"/>
    <property type="match status" value="1"/>
</dbReference>
<name>A0ABS8TD62_DATST</name>
<evidence type="ECO:0000313" key="2">
    <source>
        <dbReference type="EMBL" id="MCD7469063.1"/>
    </source>
</evidence>
<dbReference type="InterPro" id="IPR034583">
    <property type="entry name" value="EMF1"/>
</dbReference>
<sequence>MYTSVGGVCRDEGTDSDTSFSVSKSPRSLFMHIGSITIDLNLPIPVKEKVECQHFSIRKNPEKQLPPLDVSKFKRRRCDGCLAEIGADHESPGDGIGDGTRSQGVRIEELGSPATEVIVSKQCSTREIETNSPVAKLLSISTNTKPIPSNDGQRTTLDQIEVLGRKEEVLNMSNMKSRELPSLGSRKGTATSKGSDANLAENSLCDLREDIANHLPRRRKTPKVRLMADLLSGTDYLDKSCANTMPMVPSEPDTVVTPKDKVSLLEDVGRGIKISQKKRNTTQEDGCRSGMNLDGKMDKILKAFNQTKKDERSSIEIEVIDSHPEENGSDREQHLQSGSKTMKVKHKNGKESGVSRNKYKKDQVVGGYFVQIPLEGQNSGLGTNGHGANVLLQSSHNSISTEKVEHHLRKYNESIHGKERDSGLNWNNNKLLEFKHASSHMNVSPDKNLPRESLSNGKDVAQMPIGMGMVMTSQLEKELSFKKKLEQPLSSFRDAQKLVENDTIQSKSITNCPLTLQKDNTLRSNVSELGQSGKGVNSLVRQSNLSETDQYFRKRVNLLVRQPNVDETNQYLGGRMDPLVNMAEAGQYSRKRVNPLVNVDETTQYSREGLNPFVNTAEMVQYSRKKLNPLVTQPNMVETGQYWRKGMDPLARKANVLETNQYLHKGVHSHLRQPNFSELGEPLRKEMIDLNQGIDLNQLQEIESSPNLLHQENLQIQNSMETPCPRRNINLNEVQGHSYVTKLQNDQWPMNVMEKGPSNYVRPMGIVEMLIRNQHERIHPQTQSNWRIGTNENGVLTWLNPGSTSFYPFYADDVGALRGNTPHLSNVKVNSAEIIQDKEKKFGLLDTNTQSQQKPSIEVQVYAPVPTGWGLQHGKGSNLLRFPATQRILFGNDNPQNYVNQENHKLIHGQSPGSLQKGRTISDIKSNTVDLKSWNEWSQTSKKAAGKEHINKGIGSSNLYSSEGMPETLKLQERSFSPCNNHPLIYMDGKQSIFNGSFLPHHLMKEFSGVHMDGFTVVQSSGQPVPYFNDVLPVSSIPKKDPPCLFNQNPADIAEADDERYLRSVEDQRIRDKSSLQEKSGVVNVDGRKRQRTK</sequence>
<feature type="compositionally biased region" description="Basic and acidic residues" evidence="1">
    <location>
        <begin position="319"/>
        <end position="334"/>
    </location>
</feature>
<comment type="caution">
    <text evidence="2">The sequence shown here is derived from an EMBL/GenBank/DDBJ whole genome shotgun (WGS) entry which is preliminary data.</text>
</comment>
<dbReference type="PANTHER" id="PTHR35504:SF1">
    <property type="entry name" value="PROTEIN EMBRYONIC FLOWER 1"/>
    <property type="match status" value="1"/>
</dbReference>
<feature type="region of interest" description="Disordered" evidence="1">
    <location>
        <begin position="319"/>
        <end position="354"/>
    </location>
</feature>
<evidence type="ECO:0000313" key="3">
    <source>
        <dbReference type="Proteomes" id="UP000823775"/>
    </source>
</evidence>
<organism evidence="2 3">
    <name type="scientific">Datura stramonium</name>
    <name type="common">Jimsonweed</name>
    <name type="synonym">Common thornapple</name>
    <dbReference type="NCBI Taxonomy" id="4076"/>
    <lineage>
        <taxon>Eukaryota</taxon>
        <taxon>Viridiplantae</taxon>
        <taxon>Streptophyta</taxon>
        <taxon>Embryophyta</taxon>
        <taxon>Tracheophyta</taxon>
        <taxon>Spermatophyta</taxon>
        <taxon>Magnoliopsida</taxon>
        <taxon>eudicotyledons</taxon>
        <taxon>Gunneridae</taxon>
        <taxon>Pentapetalae</taxon>
        <taxon>asterids</taxon>
        <taxon>lamiids</taxon>
        <taxon>Solanales</taxon>
        <taxon>Solanaceae</taxon>
        <taxon>Solanoideae</taxon>
        <taxon>Datureae</taxon>
        <taxon>Datura</taxon>
    </lineage>
</organism>
<evidence type="ECO:0000256" key="1">
    <source>
        <dbReference type="SAM" id="MobiDB-lite"/>
    </source>
</evidence>
<dbReference type="EMBL" id="JACEIK010001396">
    <property type="protein sequence ID" value="MCD7469063.1"/>
    <property type="molecule type" value="Genomic_DNA"/>
</dbReference>
<keyword evidence="3" id="KW-1185">Reference proteome</keyword>
<proteinExistence type="predicted"/>
<protein>
    <submittedName>
        <fullName evidence="2">Uncharacterized protein</fullName>
    </submittedName>
</protein>
<reference evidence="2 3" key="1">
    <citation type="journal article" date="2021" name="BMC Genomics">
        <title>Datura genome reveals duplications of psychoactive alkaloid biosynthetic genes and high mutation rate following tissue culture.</title>
        <authorList>
            <person name="Rajewski A."/>
            <person name="Carter-House D."/>
            <person name="Stajich J."/>
            <person name="Litt A."/>
        </authorList>
    </citation>
    <scope>NUCLEOTIDE SEQUENCE [LARGE SCALE GENOMIC DNA]</scope>
    <source>
        <strain evidence="2">AR-01</strain>
    </source>
</reference>
<gene>
    <name evidence="2" type="ORF">HAX54_007683</name>
</gene>
<dbReference type="Proteomes" id="UP000823775">
    <property type="component" value="Unassembled WGS sequence"/>
</dbReference>
<feature type="region of interest" description="Disordered" evidence="1">
    <location>
        <begin position="1066"/>
        <end position="1094"/>
    </location>
</feature>
<accession>A0ABS8TD62</accession>
<feature type="compositionally biased region" description="Basic and acidic residues" evidence="1">
    <location>
        <begin position="1066"/>
        <end position="1076"/>
    </location>
</feature>